<gene>
    <name evidence="2" type="ORF">LPTSP4_09060</name>
</gene>
<dbReference type="AlphaFoldDB" id="A0A2P2DXM2"/>
<dbReference type="Proteomes" id="UP000245133">
    <property type="component" value="Unassembled WGS sequence"/>
</dbReference>
<keyword evidence="1" id="KW-0812">Transmembrane</keyword>
<keyword evidence="1" id="KW-1133">Transmembrane helix</keyword>
<sequence>MKSENKILQFLQRFGIVIFFLGFIADAVLQFFGKAPMVSLTESMGFPAFWSLSVIGLIFIASPIFPFAWDKWQRRK</sequence>
<protein>
    <submittedName>
        <fullName evidence="2">Uncharacterized protein</fullName>
    </submittedName>
</protein>
<keyword evidence="3" id="KW-1185">Reference proteome</keyword>
<reference evidence="2 3" key="1">
    <citation type="submission" date="2018-02" db="EMBL/GenBank/DDBJ databases">
        <title>Novel Leptospira species isolated from soil and water in Japan.</title>
        <authorList>
            <person name="Nakao R."/>
            <person name="Masuzawa T."/>
        </authorList>
    </citation>
    <scope>NUCLEOTIDE SEQUENCE [LARGE SCALE GENOMIC DNA]</scope>
    <source>
        <strain evidence="2 3">YH101</strain>
    </source>
</reference>
<evidence type="ECO:0000256" key="1">
    <source>
        <dbReference type="SAM" id="Phobius"/>
    </source>
</evidence>
<evidence type="ECO:0000313" key="2">
    <source>
        <dbReference type="EMBL" id="GBF49393.1"/>
    </source>
</evidence>
<feature type="transmembrane region" description="Helical" evidence="1">
    <location>
        <begin position="48"/>
        <end position="69"/>
    </location>
</feature>
<name>A0A2P2DXM2_9LEPT</name>
<organism evidence="2 3">
    <name type="scientific">Leptospira ryugenii</name>
    <dbReference type="NCBI Taxonomy" id="1917863"/>
    <lineage>
        <taxon>Bacteria</taxon>
        <taxon>Pseudomonadati</taxon>
        <taxon>Spirochaetota</taxon>
        <taxon>Spirochaetia</taxon>
        <taxon>Leptospirales</taxon>
        <taxon>Leptospiraceae</taxon>
        <taxon>Leptospira</taxon>
    </lineage>
</organism>
<keyword evidence="1" id="KW-0472">Membrane</keyword>
<feature type="transmembrane region" description="Helical" evidence="1">
    <location>
        <begin position="12"/>
        <end position="33"/>
    </location>
</feature>
<evidence type="ECO:0000313" key="3">
    <source>
        <dbReference type="Proteomes" id="UP000245133"/>
    </source>
</evidence>
<proteinExistence type="predicted"/>
<dbReference type="EMBL" id="BFBB01000003">
    <property type="protein sequence ID" value="GBF49393.1"/>
    <property type="molecule type" value="Genomic_DNA"/>
</dbReference>
<accession>A0A2P2DXM2</accession>
<comment type="caution">
    <text evidence="2">The sequence shown here is derived from an EMBL/GenBank/DDBJ whole genome shotgun (WGS) entry which is preliminary data.</text>
</comment>